<dbReference type="Proteomes" id="UP001271648">
    <property type="component" value="Unassembled WGS sequence"/>
</dbReference>
<accession>A0AAW9AAF8</accession>
<dbReference type="AlphaFoldDB" id="A0AAW9AAF8"/>
<organism evidence="1 2">
    <name type="scientific">Sporosarcina thermotolerans</name>
    <dbReference type="NCBI Taxonomy" id="633404"/>
    <lineage>
        <taxon>Bacteria</taxon>
        <taxon>Bacillati</taxon>
        <taxon>Bacillota</taxon>
        <taxon>Bacilli</taxon>
        <taxon>Bacillales</taxon>
        <taxon>Caryophanaceae</taxon>
        <taxon>Sporosarcina</taxon>
    </lineage>
</organism>
<keyword evidence="2" id="KW-1185">Reference proteome</keyword>
<dbReference type="EMBL" id="JAUBDJ010000004">
    <property type="protein sequence ID" value="MDW0116950.1"/>
    <property type="molecule type" value="Genomic_DNA"/>
</dbReference>
<evidence type="ECO:0000313" key="1">
    <source>
        <dbReference type="EMBL" id="MDW0116950.1"/>
    </source>
</evidence>
<evidence type="ECO:0000313" key="2">
    <source>
        <dbReference type="Proteomes" id="UP001271648"/>
    </source>
</evidence>
<protein>
    <submittedName>
        <fullName evidence="1">Uncharacterized protein</fullName>
    </submittedName>
</protein>
<comment type="caution">
    <text evidence="1">The sequence shown here is derived from an EMBL/GenBank/DDBJ whole genome shotgun (WGS) entry which is preliminary data.</text>
</comment>
<gene>
    <name evidence="1" type="ORF">QTL97_08390</name>
</gene>
<proteinExistence type="predicted"/>
<dbReference type="RefSeq" id="WP_283732652.1">
    <property type="nucleotide sequence ID" value="NZ_CP125968.1"/>
</dbReference>
<reference evidence="1 2" key="1">
    <citation type="submission" date="2023-06" db="EMBL/GenBank/DDBJ databases">
        <title>Sporosarcina sp. nov., isolated from Korean traditional fermented seafood 'Jeotgal'.</title>
        <authorList>
            <person name="Yang A.I."/>
            <person name="Shin N.-R."/>
        </authorList>
    </citation>
    <scope>NUCLEOTIDE SEQUENCE [LARGE SCALE GENOMIC DNA]</scope>
    <source>
        <strain evidence="1 2">KCTC43456</strain>
    </source>
</reference>
<name>A0AAW9AAF8_9BACL</name>
<sequence>MTFANATVADVEQFMREKDFTGYDIEFVVNHWDNNNTAALERLNYRLIRIEYEKAREDFITANDFFFYNQIYLSDDVEQIADELREKLHDLWVNYDLDIGSSISLEKNERLIQQIDLKRNELKITMREELKSI</sequence>